<organism evidence="2 3">
    <name type="scientific">Saccharicrinis carchari</name>
    <dbReference type="NCBI Taxonomy" id="1168039"/>
    <lineage>
        <taxon>Bacteria</taxon>
        <taxon>Pseudomonadati</taxon>
        <taxon>Bacteroidota</taxon>
        <taxon>Bacteroidia</taxon>
        <taxon>Marinilabiliales</taxon>
        <taxon>Marinilabiliaceae</taxon>
        <taxon>Saccharicrinis</taxon>
    </lineage>
</organism>
<protein>
    <recommendedName>
        <fullName evidence="4">SH3 domain-containing protein</fullName>
    </recommendedName>
</protein>
<accession>A0A521DMP0</accession>
<dbReference type="PROSITE" id="PS51257">
    <property type="entry name" value="PROKAR_LIPOPROTEIN"/>
    <property type="match status" value="1"/>
</dbReference>
<name>A0A521DMP0_SACCC</name>
<proteinExistence type="predicted"/>
<dbReference type="AlphaFoldDB" id="A0A521DMP0"/>
<sequence>MLKTKILQTLLILAVITACGRNNNSGSSQQAMPTDEKVFVVQEVLQTTKYTYLKVSENQSERWVAVSKLEAMPGDRYYYDKGLPMKDFHSKELNRDFETVDFINNISKTPLGQKAVTNTPIMQAPHGHSGKVVVPKNSDVSIQKSEGELTIAQIFADPQRYANKQVEIKGTVVKVNKSIMGKNWIHLQDGTGHNDKFDLTLTSNQVPPINQVQSFKGTLNLNKDFGAGYFYEVIVEDAEMMINY</sequence>
<feature type="chain" id="PRO_5021981350" description="SH3 domain-containing protein" evidence="1">
    <location>
        <begin position="21"/>
        <end position="244"/>
    </location>
</feature>
<dbReference type="Proteomes" id="UP000319040">
    <property type="component" value="Unassembled WGS sequence"/>
</dbReference>
<reference evidence="2 3" key="1">
    <citation type="submission" date="2017-05" db="EMBL/GenBank/DDBJ databases">
        <authorList>
            <person name="Varghese N."/>
            <person name="Submissions S."/>
        </authorList>
    </citation>
    <scope>NUCLEOTIDE SEQUENCE [LARGE SCALE GENOMIC DNA]</scope>
    <source>
        <strain evidence="2 3">DSM 27040</strain>
    </source>
</reference>
<dbReference type="EMBL" id="FXTB01000006">
    <property type="protein sequence ID" value="SMO72984.1"/>
    <property type="molecule type" value="Genomic_DNA"/>
</dbReference>
<feature type="signal peptide" evidence="1">
    <location>
        <begin position="1"/>
        <end position="20"/>
    </location>
</feature>
<dbReference type="OrthoDB" id="1118190at2"/>
<gene>
    <name evidence="2" type="ORF">SAMN06265379_10639</name>
</gene>
<evidence type="ECO:0000313" key="3">
    <source>
        <dbReference type="Proteomes" id="UP000319040"/>
    </source>
</evidence>
<evidence type="ECO:0000313" key="2">
    <source>
        <dbReference type="EMBL" id="SMO72984.1"/>
    </source>
</evidence>
<evidence type="ECO:0008006" key="4">
    <source>
        <dbReference type="Google" id="ProtNLM"/>
    </source>
</evidence>
<evidence type="ECO:0000256" key="1">
    <source>
        <dbReference type="SAM" id="SignalP"/>
    </source>
</evidence>
<keyword evidence="3" id="KW-1185">Reference proteome</keyword>
<keyword evidence="1" id="KW-0732">Signal</keyword>
<dbReference type="RefSeq" id="WP_142533751.1">
    <property type="nucleotide sequence ID" value="NZ_FXTB01000006.1"/>
</dbReference>